<accession>A0AAJ1DEV6</accession>
<evidence type="ECO:0000313" key="2">
    <source>
        <dbReference type="Proteomes" id="UP000195540"/>
    </source>
</evidence>
<name>A0AAJ1DEV6_PROMI</name>
<organism evidence="1 2">
    <name type="scientific">Proteus mirabilis</name>
    <dbReference type="NCBI Taxonomy" id="584"/>
    <lineage>
        <taxon>Bacteria</taxon>
        <taxon>Pseudomonadati</taxon>
        <taxon>Pseudomonadota</taxon>
        <taxon>Gammaproteobacteria</taxon>
        <taxon>Enterobacterales</taxon>
        <taxon>Morganellaceae</taxon>
        <taxon>Proteus</taxon>
    </lineage>
</organism>
<protein>
    <submittedName>
        <fullName evidence="1">Uncharacterized protein</fullName>
    </submittedName>
</protein>
<evidence type="ECO:0000313" key="1">
    <source>
        <dbReference type="EMBL" id="ARX34554.1"/>
    </source>
</evidence>
<dbReference type="RefSeq" id="WP_049219472.1">
    <property type="nucleotide sequence ID" value="NZ_BGKU01000015.1"/>
</dbReference>
<dbReference type="EMBL" id="CP021694">
    <property type="protein sequence ID" value="ARX34554.1"/>
    <property type="molecule type" value="Genomic_DNA"/>
</dbReference>
<dbReference type="AlphaFoldDB" id="A0AAJ1DEV6"/>
<reference evidence="1 2" key="1">
    <citation type="submission" date="2017-05" db="EMBL/GenBank/DDBJ databases">
        <title>Whole genome sequencing of Proteus mirabilis AR_0155.</title>
        <authorList>
            <person name="Conlan S."/>
            <person name="Thomas P.J."/>
            <person name="Mullikin J."/>
            <person name="Frank K.M."/>
            <person name="Segre J.A."/>
        </authorList>
    </citation>
    <scope>NUCLEOTIDE SEQUENCE [LARGE SCALE GENOMIC DNA]</scope>
    <source>
        <strain evidence="1 2">AR_0155</strain>
    </source>
</reference>
<dbReference type="Proteomes" id="UP000195540">
    <property type="component" value="Chromosome"/>
</dbReference>
<gene>
    <name evidence="1" type="ORF">AM402_10515</name>
</gene>
<sequence>MDIEKENKRLSQVQHIDKFKTKYKASDMVTVYLSETNKLYDRGIYSVLVPLDRSKKVLSRFYWSYQGGEGRPDTETLLLNKQSIF</sequence>
<proteinExistence type="predicted"/>